<keyword evidence="2" id="KW-1185">Reference proteome</keyword>
<evidence type="ECO:0000313" key="1">
    <source>
        <dbReference type="EMBL" id="RSZ64408.1"/>
    </source>
</evidence>
<evidence type="ECO:0000313" key="2">
    <source>
        <dbReference type="Proteomes" id="UP000274907"/>
    </source>
</evidence>
<sequence>MYDDMNEIHRADLTRGLRRRAADLVPNPQDFYVHAVVDGLLDQGVTHLADVRNMDALILSNTLAAPEDDEDTDEDDLDLAAAAALAALHLASAA</sequence>
<reference evidence="1 2" key="1">
    <citation type="submission" date="2018-12" db="EMBL/GenBank/DDBJ databases">
        <title>YIM 101343 draft genome.</title>
        <authorList>
            <person name="Chen X."/>
        </authorList>
    </citation>
    <scope>NUCLEOTIDE SEQUENCE [LARGE SCALE GENOMIC DNA]</scope>
    <source>
        <strain evidence="1 2">YIM 101343</strain>
    </source>
</reference>
<protein>
    <submittedName>
        <fullName evidence="1">Uncharacterized protein</fullName>
    </submittedName>
</protein>
<organism evidence="1 2">
    <name type="scientific">Corynebacterium hylobatis</name>
    <dbReference type="NCBI Taxonomy" id="1859290"/>
    <lineage>
        <taxon>Bacteria</taxon>
        <taxon>Bacillati</taxon>
        <taxon>Actinomycetota</taxon>
        <taxon>Actinomycetes</taxon>
        <taxon>Mycobacteriales</taxon>
        <taxon>Corynebacteriaceae</taxon>
        <taxon>Corynebacterium</taxon>
    </lineage>
</organism>
<dbReference type="Proteomes" id="UP000274907">
    <property type="component" value="Unassembled WGS sequence"/>
</dbReference>
<gene>
    <name evidence="1" type="ORF">EAH68_05290</name>
</gene>
<comment type="caution">
    <text evidence="1">The sequence shown here is derived from an EMBL/GenBank/DDBJ whole genome shotgun (WGS) entry which is preliminary data.</text>
</comment>
<dbReference type="AlphaFoldDB" id="A0A3R9ZEH2"/>
<accession>A0A3R9ZEH2</accession>
<proteinExistence type="predicted"/>
<dbReference type="EMBL" id="RXHJ01000005">
    <property type="protein sequence ID" value="RSZ64408.1"/>
    <property type="molecule type" value="Genomic_DNA"/>
</dbReference>
<name>A0A3R9ZEH2_9CORY</name>
<dbReference type="RefSeq" id="WP_126120278.1">
    <property type="nucleotide sequence ID" value="NZ_RXHJ01000005.1"/>
</dbReference>